<gene>
    <name evidence="2" type="ORF">SAY86_019099</name>
</gene>
<feature type="compositionally biased region" description="Polar residues" evidence="1">
    <location>
        <begin position="162"/>
        <end position="173"/>
    </location>
</feature>
<dbReference type="AlphaFoldDB" id="A0AAN7LPS1"/>
<keyword evidence="3" id="KW-1185">Reference proteome</keyword>
<accession>A0AAN7LPS1</accession>
<evidence type="ECO:0000256" key="1">
    <source>
        <dbReference type="SAM" id="MobiDB-lite"/>
    </source>
</evidence>
<feature type="region of interest" description="Disordered" evidence="1">
    <location>
        <begin position="63"/>
        <end position="173"/>
    </location>
</feature>
<feature type="compositionally biased region" description="Basic and acidic residues" evidence="1">
    <location>
        <begin position="63"/>
        <end position="88"/>
    </location>
</feature>
<dbReference type="Proteomes" id="UP001346149">
    <property type="component" value="Unassembled WGS sequence"/>
</dbReference>
<evidence type="ECO:0000313" key="2">
    <source>
        <dbReference type="EMBL" id="KAK4784731.1"/>
    </source>
</evidence>
<comment type="caution">
    <text evidence="2">The sequence shown here is derived from an EMBL/GenBank/DDBJ whole genome shotgun (WGS) entry which is preliminary data.</text>
</comment>
<reference evidence="2 3" key="1">
    <citation type="journal article" date="2023" name="Hortic Res">
        <title>Pangenome of water caltrop reveals structural variations and asymmetric subgenome divergence after allopolyploidization.</title>
        <authorList>
            <person name="Zhang X."/>
            <person name="Chen Y."/>
            <person name="Wang L."/>
            <person name="Yuan Y."/>
            <person name="Fang M."/>
            <person name="Shi L."/>
            <person name="Lu R."/>
            <person name="Comes H.P."/>
            <person name="Ma Y."/>
            <person name="Chen Y."/>
            <person name="Huang G."/>
            <person name="Zhou Y."/>
            <person name="Zheng Z."/>
            <person name="Qiu Y."/>
        </authorList>
    </citation>
    <scope>NUCLEOTIDE SEQUENCE [LARGE SCALE GENOMIC DNA]</scope>
    <source>
        <strain evidence="2">F231</strain>
    </source>
</reference>
<evidence type="ECO:0000313" key="3">
    <source>
        <dbReference type="Proteomes" id="UP001346149"/>
    </source>
</evidence>
<organism evidence="2 3">
    <name type="scientific">Trapa natans</name>
    <name type="common">Water chestnut</name>
    <dbReference type="NCBI Taxonomy" id="22666"/>
    <lineage>
        <taxon>Eukaryota</taxon>
        <taxon>Viridiplantae</taxon>
        <taxon>Streptophyta</taxon>
        <taxon>Embryophyta</taxon>
        <taxon>Tracheophyta</taxon>
        <taxon>Spermatophyta</taxon>
        <taxon>Magnoliopsida</taxon>
        <taxon>eudicotyledons</taxon>
        <taxon>Gunneridae</taxon>
        <taxon>Pentapetalae</taxon>
        <taxon>rosids</taxon>
        <taxon>malvids</taxon>
        <taxon>Myrtales</taxon>
        <taxon>Lythraceae</taxon>
        <taxon>Trapa</taxon>
    </lineage>
</organism>
<feature type="compositionally biased region" description="Basic and acidic residues" evidence="1">
    <location>
        <begin position="105"/>
        <end position="133"/>
    </location>
</feature>
<name>A0AAN7LPS1_TRANT</name>
<sequence>MQLRRKSDWRMLLELLEKRGLQCASAERFQLRNMQIQMEELARDPIRRAYVFGGGGRIESEERYGEVDNRAEFPGRVRDGEGQRRVQPPDRPAAGGLRGQGGAAESRDKDPMCRRQEVHEGEEDPHGTLEEAQVRPGQVAREVRAVHSGCAGETSGGRNLCPASQGQSLNADH</sequence>
<dbReference type="EMBL" id="JAXQNO010000014">
    <property type="protein sequence ID" value="KAK4784731.1"/>
    <property type="molecule type" value="Genomic_DNA"/>
</dbReference>
<protein>
    <submittedName>
        <fullName evidence="2">Uncharacterized protein</fullName>
    </submittedName>
</protein>
<proteinExistence type="predicted"/>